<comment type="similarity">
    <text evidence="1">Belongs to the type-I restriction system S methylase family.</text>
</comment>
<dbReference type="PANTHER" id="PTHR30408">
    <property type="entry name" value="TYPE-1 RESTRICTION ENZYME ECOKI SPECIFICITY PROTEIN"/>
    <property type="match status" value="1"/>
</dbReference>
<protein>
    <submittedName>
        <fullName evidence="5">Restriction endonuclease subunit S</fullName>
    </submittedName>
</protein>
<keyword evidence="2" id="KW-0680">Restriction system</keyword>
<evidence type="ECO:0000313" key="6">
    <source>
        <dbReference type="Proteomes" id="UP001173578"/>
    </source>
</evidence>
<evidence type="ECO:0000256" key="1">
    <source>
        <dbReference type="ARBA" id="ARBA00010923"/>
    </source>
</evidence>
<dbReference type="RefSeq" id="WP_286486170.1">
    <property type="nucleotide sequence ID" value="NZ_JACALR010000004.1"/>
</dbReference>
<dbReference type="Proteomes" id="UP001173578">
    <property type="component" value="Unassembled WGS sequence"/>
</dbReference>
<sequence>MEKQLQPKLRFPEFDGEWNIKKLKEVFERVASKNKNNLNQNVLTISGKKGLINQFEYYNNQYASKDLSNYYLISKNDFAYNKSYSSGYPYGAIKSLSKYDNGVLSPLYICFRGRDINTQFYTQFFESTYFNHELYKICVEGARNHGLLNVAIEDFFSSHIPITSLPEQQKIADYLSTIDSKITLLEEKKTELSRYKKAMMQKLFSQEIRFKDENGNDFSDWEKVQLKDILIEHKEKNKGDKYDEVLSVAKMKGVINQIEHLGRSYSAEKIDHYKVINPFDIVYTKSPTSGFPFGIIKQNKLNRSGVLSPLYAVFKPKTKYLGMILHDIFLSEVETYNYLVPLVQKGAKNTMNINNDEFLKGKKYSLPTSEKEQQKIADFLSAIDESIDKVSEQIKETQSFKKAMLQQMFV</sequence>
<dbReference type="PANTHER" id="PTHR30408:SF12">
    <property type="entry name" value="TYPE I RESTRICTION ENZYME MJAVIII SPECIFICITY SUBUNIT"/>
    <property type="match status" value="1"/>
</dbReference>
<dbReference type="Pfam" id="PF01420">
    <property type="entry name" value="Methylase_S"/>
    <property type="match status" value="1"/>
</dbReference>
<proteinExistence type="inferred from homology"/>
<dbReference type="GO" id="GO:0004519">
    <property type="term" value="F:endonuclease activity"/>
    <property type="evidence" value="ECO:0007669"/>
    <property type="project" value="UniProtKB-KW"/>
</dbReference>
<reference evidence="5" key="1">
    <citation type="submission" date="2020-06" db="EMBL/GenBank/DDBJ databases">
        <authorList>
            <person name="Dong N."/>
        </authorList>
    </citation>
    <scope>NUCLEOTIDE SEQUENCE</scope>
    <source>
        <strain evidence="5">210</strain>
    </source>
</reference>
<dbReference type="EMBL" id="JACALR010000004">
    <property type="protein sequence ID" value="MDM1551640.1"/>
    <property type="molecule type" value="Genomic_DNA"/>
</dbReference>
<dbReference type="GO" id="GO:0009307">
    <property type="term" value="P:DNA restriction-modification system"/>
    <property type="evidence" value="ECO:0007669"/>
    <property type="project" value="UniProtKB-KW"/>
</dbReference>
<dbReference type="Gene3D" id="3.90.220.20">
    <property type="entry name" value="DNA methylase specificity domains"/>
    <property type="match status" value="2"/>
</dbReference>
<keyword evidence="5" id="KW-0255">Endonuclease</keyword>
<evidence type="ECO:0000256" key="3">
    <source>
        <dbReference type="ARBA" id="ARBA00023125"/>
    </source>
</evidence>
<dbReference type="InterPro" id="IPR000055">
    <property type="entry name" value="Restrct_endonuc_typeI_TRD"/>
</dbReference>
<gene>
    <name evidence="5" type="ORF">HX095_10485</name>
</gene>
<name>A0AAW7DLU9_9FLAO</name>
<comment type="caution">
    <text evidence="5">The sequence shown here is derived from an EMBL/GenBank/DDBJ whole genome shotgun (WGS) entry which is preliminary data.</text>
</comment>
<dbReference type="AlphaFoldDB" id="A0AAW7DLU9"/>
<dbReference type="InterPro" id="IPR044946">
    <property type="entry name" value="Restrct_endonuc_typeI_TRD_sf"/>
</dbReference>
<keyword evidence="5" id="KW-0540">Nuclease</keyword>
<evidence type="ECO:0000313" key="5">
    <source>
        <dbReference type="EMBL" id="MDM1551640.1"/>
    </source>
</evidence>
<dbReference type="InterPro" id="IPR052021">
    <property type="entry name" value="Type-I_RS_S_subunit"/>
</dbReference>
<accession>A0AAW7DLU9</accession>
<keyword evidence="3" id="KW-0238">DNA-binding</keyword>
<keyword evidence="5" id="KW-0378">Hydrolase</keyword>
<reference evidence="5" key="2">
    <citation type="journal article" date="2022" name="Sci. Total Environ.">
        <title>Prevalence, transmission, and molecular epidemiology of tet(X)-positive bacteria among humans, animals, and environmental niches in China: An epidemiological, and genomic-based study.</title>
        <authorList>
            <person name="Dong N."/>
            <person name="Zeng Y."/>
            <person name="Cai C."/>
            <person name="Sun C."/>
            <person name="Lu J."/>
            <person name="Liu C."/>
            <person name="Zhou H."/>
            <person name="Sun Q."/>
            <person name="Shu L."/>
            <person name="Wang H."/>
            <person name="Wang Y."/>
            <person name="Wang S."/>
            <person name="Wu C."/>
            <person name="Chan E.W."/>
            <person name="Chen G."/>
            <person name="Shen Z."/>
            <person name="Chen S."/>
            <person name="Zhang R."/>
        </authorList>
    </citation>
    <scope>NUCLEOTIDE SEQUENCE</scope>
    <source>
        <strain evidence="5">210</strain>
    </source>
</reference>
<evidence type="ECO:0000256" key="2">
    <source>
        <dbReference type="ARBA" id="ARBA00022747"/>
    </source>
</evidence>
<organism evidence="5 6">
    <name type="scientific">Empedobacter falsenii</name>
    <dbReference type="NCBI Taxonomy" id="343874"/>
    <lineage>
        <taxon>Bacteria</taxon>
        <taxon>Pseudomonadati</taxon>
        <taxon>Bacteroidota</taxon>
        <taxon>Flavobacteriia</taxon>
        <taxon>Flavobacteriales</taxon>
        <taxon>Weeksellaceae</taxon>
        <taxon>Empedobacter</taxon>
    </lineage>
</organism>
<dbReference type="GO" id="GO:0003677">
    <property type="term" value="F:DNA binding"/>
    <property type="evidence" value="ECO:0007669"/>
    <property type="project" value="UniProtKB-KW"/>
</dbReference>
<evidence type="ECO:0000259" key="4">
    <source>
        <dbReference type="Pfam" id="PF01420"/>
    </source>
</evidence>
<dbReference type="SUPFAM" id="SSF116734">
    <property type="entry name" value="DNA methylase specificity domain"/>
    <property type="match status" value="2"/>
</dbReference>
<feature type="domain" description="Type I restriction modification DNA specificity" evidence="4">
    <location>
        <begin position="17"/>
        <end position="193"/>
    </location>
</feature>